<organism evidence="3 4">
    <name type="scientific">Nitrincola tapanii</name>
    <dbReference type="NCBI Taxonomy" id="1708751"/>
    <lineage>
        <taxon>Bacteria</taxon>
        <taxon>Pseudomonadati</taxon>
        <taxon>Pseudomonadota</taxon>
        <taxon>Gammaproteobacteria</taxon>
        <taxon>Oceanospirillales</taxon>
        <taxon>Oceanospirillaceae</taxon>
        <taxon>Nitrincola</taxon>
    </lineage>
</organism>
<keyword evidence="4" id="KW-1185">Reference proteome</keyword>
<accession>A0A5A9W3M5</accession>
<gene>
    <name evidence="3" type="ORF">E1H14_08275</name>
</gene>
<dbReference type="RefSeq" id="WP_149390979.1">
    <property type="nucleotide sequence ID" value="NZ_SMRS01000005.1"/>
</dbReference>
<reference evidence="3 4" key="1">
    <citation type="submission" date="2019-03" db="EMBL/GenBank/DDBJ databases">
        <title>Nitrincola sp. nov. isolated from an Indian soda lake.</title>
        <authorList>
            <person name="Joshi A."/>
            <person name="Thite S.V."/>
            <person name="Joseph N."/>
            <person name="Dhotre D."/>
            <person name="Moorthy M."/>
            <person name="Shouche Y.S."/>
        </authorList>
    </citation>
    <scope>NUCLEOTIDE SEQUENCE [LARGE SCALE GENOMIC DNA]</scope>
    <source>
        <strain evidence="3 4">MEB193</strain>
    </source>
</reference>
<dbReference type="SUPFAM" id="SSF48452">
    <property type="entry name" value="TPR-like"/>
    <property type="match status" value="1"/>
</dbReference>
<feature type="compositionally biased region" description="Polar residues" evidence="2">
    <location>
        <begin position="103"/>
        <end position="113"/>
    </location>
</feature>
<dbReference type="EMBL" id="SMRS01000005">
    <property type="protein sequence ID" value="KAA0874799.1"/>
    <property type="molecule type" value="Genomic_DNA"/>
</dbReference>
<protein>
    <recommendedName>
        <fullName evidence="5">Tetratricopeptide repeat protein</fullName>
    </recommendedName>
</protein>
<sequence length="895" mass="99945">MDITILLPGAPSQRPHHYIKTAELQLGHEVHCTDLESLVASGLTRNVACIIAGLKTDVALQESACRLWPEARFLHHLGDDRWSTERSSQVAADESKAAKSNGVAPQTEPQQPKRSAINAADANKEAGTIAYNIYLRHAWGASQNKAEIQRLMLQAEELSKDVSNLDQRIRKAIRDGETAYELGNELVKRLREQGADSVEFKQWYEATKADCPSRVATHLHKLLGKQREHLQQQRAKTQHNATYTISTPPLIVSAEGHPNAITNLNPSPSWTVLVDETGKAFDNEVEELNLNHKDVGKVVALAIPQGVSLAPLGAGFHAVNESNARIERILSDLTAQPVGIFGFSSKDPVAGRFSWLQQIDQLVRWVLRLLPMKQGVPTRVKFSIENRGGYNSRVDWKIRTETLLAELHQLDPKRYAQLSLSIEFIDKNSEPLNGYVDTLANCWGSPQKDKKKLLRHFALPGHCLLLPSGEHVYERLLLTLEGGQALRPSDWYALLQAAVDEEGQAFTLLHNCLQQLGDTVKQQPKLWEGYLQEVQAQLRLKSYSLAGLQSTLDWLETHKPDGETLPPLLSLRQQGARLALQNHRGFCDMALVASAFETANQLIDEDAPQACEIILRSVVAATNAFDFNSMEGFIQQWLTLPVASVGLLNHAKLLSTQGQLHAFRGEYTAADECFVKAITTFERLSDPLQAGREVQQTTAYRLFAMLSSPETTFEAFNTLLESYLTAMLHCSTDQLPGKLARSGSNLRFAHQLYLRALLTYPDEMADQCASYLDTRLDWQQGEDHPWPLILAYRAWLLSDAGQRNQASELLQQAVELCEQQSGSILQWLGCVIQALGEQLQLSMPYLEPLNPKREALRTLLPAAPHAELDRALQIQAHSRSALINMLNQTLPFNFH</sequence>
<dbReference type="InterPro" id="IPR011990">
    <property type="entry name" value="TPR-like_helical_dom_sf"/>
</dbReference>
<feature type="coiled-coil region" evidence="1">
    <location>
        <begin position="141"/>
        <end position="175"/>
    </location>
</feature>
<proteinExistence type="predicted"/>
<evidence type="ECO:0000256" key="1">
    <source>
        <dbReference type="SAM" id="Coils"/>
    </source>
</evidence>
<dbReference type="OrthoDB" id="6188198at2"/>
<comment type="caution">
    <text evidence="3">The sequence shown here is derived from an EMBL/GenBank/DDBJ whole genome shotgun (WGS) entry which is preliminary data.</text>
</comment>
<feature type="region of interest" description="Disordered" evidence="2">
    <location>
        <begin position="85"/>
        <end position="116"/>
    </location>
</feature>
<keyword evidence="1" id="KW-0175">Coiled coil</keyword>
<name>A0A5A9W3M5_9GAMM</name>
<evidence type="ECO:0000313" key="3">
    <source>
        <dbReference type="EMBL" id="KAA0874799.1"/>
    </source>
</evidence>
<evidence type="ECO:0000256" key="2">
    <source>
        <dbReference type="SAM" id="MobiDB-lite"/>
    </source>
</evidence>
<evidence type="ECO:0000313" key="4">
    <source>
        <dbReference type="Proteomes" id="UP000325302"/>
    </source>
</evidence>
<dbReference type="Proteomes" id="UP000325302">
    <property type="component" value="Unassembled WGS sequence"/>
</dbReference>
<dbReference type="Gene3D" id="1.25.40.10">
    <property type="entry name" value="Tetratricopeptide repeat domain"/>
    <property type="match status" value="1"/>
</dbReference>
<evidence type="ECO:0008006" key="5">
    <source>
        <dbReference type="Google" id="ProtNLM"/>
    </source>
</evidence>
<dbReference type="AlphaFoldDB" id="A0A5A9W3M5"/>